<keyword evidence="2" id="KW-1185">Reference proteome</keyword>
<dbReference type="Proteomes" id="UP001362999">
    <property type="component" value="Unassembled WGS sequence"/>
</dbReference>
<evidence type="ECO:0000313" key="1">
    <source>
        <dbReference type="EMBL" id="KAK7056103.1"/>
    </source>
</evidence>
<protein>
    <submittedName>
        <fullName evidence="1">Uncharacterized protein</fullName>
    </submittedName>
</protein>
<dbReference type="AlphaFoldDB" id="A0AAW0E056"/>
<accession>A0AAW0E056</accession>
<proteinExistence type="predicted"/>
<comment type="caution">
    <text evidence="1">The sequence shown here is derived from an EMBL/GenBank/DDBJ whole genome shotgun (WGS) entry which is preliminary data.</text>
</comment>
<organism evidence="1 2">
    <name type="scientific">Favolaschia claudopus</name>
    <dbReference type="NCBI Taxonomy" id="2862362"/>
    <lineage>
        <taxon>Eukaryota</taxon>
        <taxon>Fungi</taxon>
        <taxon>Dikarya</taxon>
        <taxon>Basidiomycota</taxon>
        <taxon>Agaricomycotina</taxon>
        <taxon>Agaricomycetes</taxon>
        <taxon>Agaricomycetidae</taxon>
        <taxon>Agaricales</taxon>
        <taxon>Marasmiineae</taxon>
        <taxon>Mycenaceae</taxon>
        <taxon>Favolaschia</taxon>
    </lineage>
</organism>
<reference evidence="1 2" key="1">
    <citation type="journal article" date="2024" name="J Genomics">
        <title>Draft genome sequencing and assembly of Favolaschia claudopus CIRM-BRFM 2984 isolated from oak limbs.</title>
        <authorList>
            <person name="Navarro D."/>
            <person name="Drula E."/>
            <person name="Chaduli D."/>
            <person name="Cazenave R."/>
            <person name="Ahrendt S."/>
            <person name="Wang J."/>
            <person name="Lipzen A."/>
            <person name="Daum C."/>
            <person name="Barry K."/>
            <person name="Grigoriev I.V."/>
            <person name="Favel A."/>
            <person name="Rosso M.N."/>
            <person name="Martin F."/>
        </authorList>
    </citation>
    <scope>NUCLEOTIDE SEQUENCE [LARGE SCALE GENOMIC DNA]</scope>
    <source>
        <strain evidence="1 2">CIRM-BRFM 2984</strain>
    </source>
</reference>
<name>A0AAW0E056_9AGAR</name>
<sequence length="939" mass="104065">MSRSIRRRLPTDRYSTCRAQGMRAATAVGHVTLIHLHYSYATPTPSTPSPLAQSSQLPPPSLPGAVSPTALPATFVARATRSLHSPSTQQRVAIDSIDVVSHRNISLLGAIWKTPLDSLDKPATFLQRFALVDNARAPSVHERCMSNNVSVHIEGGTGQGASLTQNFHASSQPVTFSAQDIPSLASESDIYISKMLDCNRGYPLLFPAPQPHHPNISSGIAIGDVGTITSEGGFDYLFNVFSSANTLCPHGFHPLPRDDPNRLNASSSEVESEDIDPGCYCSKPIKHDIGDPSGTCGAILAFPRGARLQQLKDGVLHLRQYAAENAKSWYQVVINERGRDVGNSELFLVTGHEKVQSWGIAHYSAHQKDEDVKLTFRNAPGSTGYTWDPAPLSRVKLKEHGPVDGVDNRSWVQLGSEVWREEFPGASSSTELGSSIWSWLISRLRRGMGLNPPPVVFTFHPVRTKHSLRVQVPSATVAFSHTDDWSTLLEKSPEVDLLEPSNVYTHIQTHFKIASEGGAAFLEPREKSSDEHDIASLDDNISRVGFDGGRQVNIQSAQDYRPPPPSPSEIYMSHMLLQKRGYPLFFPAPPAHHPNINRGIAIGDVGCIDEGGFYYLFMGDILCKNSAQFTGLLQTTYIFVLSRRVRRLTLENSTTQTPQEFVAKRPLRLCLCTMNILSGSLKIKLNVPGSLQVVAMKGVSCRESLYVPYLFNVFSSANKHSPDGFEPFKVKDESEDLSRNSLDPHYYASSTVQCEATDDSSGPCGAILTFPRGSQQEQLENVAQLSNYTVENAQSWYQYVLNELGRDIGNGSLFLVTGHEKARSWGMVSYSVHHQDQNLTLEFRNARSCAGYGWEDESSKEVHQTVLKNHDPMHRELKNHDPVDGPWNQTLFLYGWTIDLGTHVWREVLSSPTAQTSSIWARLYSRLLRTEPDVTLHRY</sequence>
<dbReference type="EMBL" id="JAWWNJ010000005">
    <property type="protein sequence ID" value="KAK7056103.1"/>
    <property type="molecule type" value="Genomic_DNA"/>
</dbReference>
<evidence type="ECO:0000313" key="2">
    <source>
        <dbReference type="Proteomes" id="UP001362999"/>
    </source>
</evidence>
<gene>
    <name evidence="1" type="ORF">R3P38DRAFT_2761228</name>
</gene>